<accession>A0A2A7AQG4</accession>
<organism evidence="3 4">
    <name type="scientific">Faecalibacterium prausnitzii</name>
    <dbReference type="NCBI Taxonomy" id="853"/>
    <lineage>
        <taxon>Bacteria</taxon>
        <taxon>Bacillati</taxon>
        <taxon>Bacillota</taxon>
        <taxon>Clostridia</taxon>
        <taxon>Eubacteriales</taxon>
        <taxon>Oscillospiraceae</taxon>
        <taxon>Faecalibacterium</taxon>
    </lineage>
</organism>
<comment type="caution">
    <text evidence="3">The sequence shown here is derived from an EMBL/GenBank/DDBJ whole genome shotgun (WGS) entry which is preliminary data.</text>
</comment>
<reference evidence="3" key="2">
    <citation type="submission" date="2017-07" db="EMBL/GenBank/DDBJ databases">
        <authorList>
            <person name="Sun Z.S."/>
            <person name="Albrecht U."/>
            <person name="Echele G."/>
            <person name="Lee C.C."/>
        </authorList>
    </citation>
    <scope>NUCLEOTIDE SEQUENCE</scope>
    <source>
        <strain evidence="2">CNCM I 4573</strain>
        <strain evidence="3">CNCM I 4575</strain>
    </source>
</reference>
<dbReference type="Proteomes" id="UP000220005">
    <property type="component" value="Unassembled WGS sequence"/>
</dbReference>
<feature type="compositionally biased region" description="Basic and acidic residues" evidence="1">
    <location>
        <begin position="39"/>
        <end position="53"/>
    </location>
</feature>
<dbReference type="AlphaFoldDB" id="A0A2A7AQG4"/>
<dbReference type="Proteomes" id="UP000220157">
    <property type="component" value="Unassembled WGS sequence"/>
</dbReference>
<reference evidence="4 5" key="1">
    <citation type="journal article" date="2017" name="Front. Microbiol.">
        <title>New Insights into the Diversity of the Genus Faecalibacterium.</title>
        <authorList>
            <person name="Benevides L."/>
            <person name="Burman S."/>
            <person name="Martin R."/>
            <person name="Robert V."/>
            <person name="Thomas M."/>
            <person name="Miquel S."/>
            <person name="Chain F."/>
            <person name="Sokol H."/>
            <person name="Bermudez-Humaran L.G."/>
            <person name="Morrison M."/>
            <person name="Langella P."/>
            <person name="Azevedo V.A."/>
            <person name="Chatel J.M."/>
            <person name="Soares S."/>
        </authorList>
    </citation>
    <scope>NUCLEOTIDE SEQUENCE [LARGE SCALE GENOMIC DNA]</scope>
    <source>
        <strain evidence="2 5">CNCM I 4573</strain>
        <strain evidence="3 4">CNCM I 4575</strain>
    </source>
</reference>
<protein>
    <recommendedName>
        <fullName evidence="6">Phage major capsid protein</fullName>
    </recommendedName>
</protein>
<evidence type="ECO:0000313" key="2">
    <source>
        <dbReference type="EMBL" id="PDX74153.1"/>
    </source>
</evidence>
<evidence type="ECO:0000313" key="4">
    <source>
        <dbReference type="Proteomes" id="UP000220005"/>
    </source>
</evidence>
<dbReference type="RefSeq" id="WP_097786160.1">
    <property type="nucleotide sequence ID" value="NZ_NMTW01000053.1"/>
</dbReference>
<sequence>MDKKQIRAAKIKRQQELLDAAKKAGNRSLTDTEQAEFDSLQREIDTLTEEIRAAENPQTPADPVPAQNPTPAATANASRSADPAPGPEDNIQRAIAAERTRVNEITAMCRDFGVSELDYIQNGSTVEQVRAAIMDGLRKNGAPIRTGIKVTGSGEDDFRRDAADGLLIRGGLNPEKATDGAQQMANMTLRDMAIECLERSGVADARRKSSDDLFTMLMQRQFYNPTAAFPAILDNAINKSYVEGHRKAPVTFDRWTKKGSLKDFKVHDNNYLAGPIGDFLEVPEGGELKNDKPTDAKLPTRRLHTYGKQFTLSRQAFINDDIDLVTSIPARHAAAARRTINTQCYQILMGNPAIYDGKKLFSAEHRNLLKTGSGITKAAVQSMILTLSTQKDEFGQPIIIRPGAFIVPVGMSFDVYTLFNSPTINTEGNTQSVNPLYQYRNLDVIEDPTINALAGGFGNVMPWFMTASTTDTAFIEVDYLNGQEIPTIRRMETPGQLGFVWDIYLDWGINVMDYRGAIKNPGTNIADPLG</sequence>
<name>A0A2A7AQG4_9FIRM</name>
<evidence type="ECO:0000256" key="1">
    <source>
        <dbReference type="SAM" id="MobiDB-lite"/>
    </source>
</evidence>
<dbReference type="EMBL" id="NMTW01000053">
    <property type="protein sequence ID" value="PDX74153.1"/>
    <property type="molecule type" value="Genomic_DNA"/>
</dbReference>
<proteinExistence type="predicted"/>
<evidence type="ECO:0000313" key="5">
    <source>
        <dbReference type="Proteomes" id="UP000220157"/>
    </source>
</evidence>
<feature type="region of interest" description="Disordered" evidence="1">
    <location>
        <begin position="21"/>
        <end position="89"/>
    </location>
</feature>
<dbReference type="EMBL" id="NMTY01000015">
    <property type="protein sequence ID" value="PDX81424.1"/>
    <property type="molecule type" value="Genomic_DNA"/>
</dbReference>
<dbReference type="Pfam" id="PF25209">
    <property type="entry name" value="Phage_capsid_4"/>
    <property type="match status" value="1"/>
</dbReference>
<evidence type="ECO:0008006" key="6">
    <source>
        <dbReference type="Google" id="ProtNLM"/>
    </source>
</evidence>
<evidence type="ECO:0000313" key="3">
    <source>
        <dbReference type="EMBL" id="PDX81424.1"/>
    </source>
</evidence>
<gene>
    <name evidence="2" type="ORF">CGS56_14010</name>
    <name evidence="3" type="ORF">CGS58_06960</name>
</gene>
<feature type="compositionally biased region" description="Low complexity" evidence="1">
    <location>
        <begin position="69"/>
        <end position="83"/>
    </location>
</feature>